<evidence type="ECO:0000313" key="1">
    <source>
        <dbReference type="EMBL" id="KAH7865513.1"/>
    </source>
</evidence>
<comment type="caution">
    <text evidence="1">The sequence shown here is derived from an EMBL/GenBank/DDBJ whole genome shotgun (WGS) entry which is preliminary data.</text>
</comment>
<dbReference type="Proteomes" id="UP000828048">
    <property type="component" value="Chromosome 9"/>
</dbReference>
<evidence type="ECO:0000313" key="2">
    <source>
        <dbReference type="Proteomes" id="UP000828048"/>
    </source>
</evidence>
<keyword evidence="2" id="KW-1185">Reference proteome</keyword>
<dbReference type="EMBL" id="CM037159">
    <property type="protein sequence ID" value="KAH7865513.1"/>
    <property type="molecule type" value="Genomic_DNA"/>
</dbReference>
<reference evidence="1 2" key="1">
    <citation type="journal article" date="2021" name="Hortic Res">
        <title>High-quality reference genome and annotation aids understanding of berry development for evergreen blueberry (Vaccinium darrowii).</title>
        <authorList>
            <person name="Yu J."/>
            <person name="Hulse-Kemp A.M."/>
            <person name="Babiker E."/>
            <person name="Staton M."/>
        </authorList>
    </citation>
    <scope>NUCLEOTIDE SEQUENCE [LARGE SCALE GENOMIC DNA]</scope>
    <source>
        <strain evidence="2">cv. NJ 8807/NJ 8810</strain>
        <tissue evidence="1">Young leaf</tissue>
    </source>
</reference>
<protein>
    <submittedName>
        <fullName evidence="1">Uncharacterized protein</fullName>
    </submittedName>
</protein>
<sequence>MVFNTMGWLSEMGSCVGGHKCSDFGLNRFDLVYTDLKLGIIDFGKPEYVVRCSINGKVMELYNFQRFNQQAVPGPTPARSEDEGILGKIEWRRCWREGIQGGESLGPARWNGGGNGVFVAKDDKAESTWLQFKRKGTGNGDR</sequence>
<proteinExistence type="predicted"/>
<organism evidence="1 2">
    <name type="scientific">Vaccinium darrowii</name>
    <dbReference type="NCBI Taxonomy" id="229202"/>
    <lineage>
        <taxon>Eukaryota</taxon>
        <taxon>Viridiplantae</taxon>
        <taxon>Streptophyta</taxon>
        <taxon>Embryophyta</taxon>
        <taxon>Tracheophyta</taxon>
        <taxon>Spermatophyta</taxon>
        <taxon>Magnoliopsida</taxon>
        <taxon>eudicotyledons</taxon>
        <taxon>Gunneridae</taxon>
        <taxon>Pentapetalae</taxon>
        <taxon>asterids</taxon>
        <taxon>Ericales</taxon>
        <taxon>Ericaceae</taxon>
        <taxon>Vaccinioideae</taxon>
        <taxon>Vaccinieae</taxon>
        <taxon>Vaccinium</taxon>
    </lineage>
</organism>
<gene>
    <name evidence="1" type="ORF">Vadar_007611</name>
</gene>
<accession>A0ACB7ZHV4</accession>
<name>A0ACB7ZHV4_9ERIC</name>